<comment type="caution">
    <text evidence="2">The sequence shown here is derived from an EMBL/GenBank/DDBJ whole genome shotgun (WGS) entry which is preliminary data.</text>
</comment>
<feature type="transmembrane region" description="Helical" evidence="1">
    <location>
        <begin position="56"/>
        <end position="76"/>
    </location>
</feature>
<keyword evidence="1" id="KW-0812">Transmembrane</keyword>
<evidence type="ECO:0000313" key="2">
    <source>
        <dbReference type="EMBL" id="MBB5836827.1"/>
    </source>
</evidence>
<sequence length="159" mass="16435">MPSTDDTVHRSSEEPAGQATRHPALAMLRGAVVAAVVVGVNAAAIATVAAGLEGLWGALLGLLMVMIFSGLGLFALHLSRRSSPTAQLGIAMASYTGRIAIFGALLAVALNSDGLAEAVNLTALGISAMVVVMGWMAGEIWAWSRLRIPIYDLDHEVTA</sequence>
<keyword evidence="1" id="KW-1133">Transmembrane helix</keyword>
<feature type="transmembrane region" description="Helical" evidence="1">
    <location>
        <begin position="31"/>
        <end position="50"/>
    </location>
</feature>
<evidence type="ECO:0000313" key="3">
    <source>
        <dbReference type="Proteomes" id="UP000549971"/>
    </source>
</evidence>
<proteinExistence type="predicted"/>
<accession>A0A7W9J736</accession>
<keyword evidence="1" id="KW-0472">Membrane</keyword>
<feature type="transmembrane region" description="Helical" evidence="1">
    <location>
        <begin position="122"/>
        <end position="143"/>
    </location>
</feature>
<dbReference type="AlphaFoldDB" id="A0A7W9J736"/>
<reference evidence="2 3" key="1">
    <citation type="submission" date="2020-08" db="EMBL/GenBank/DDBJ databases">
        <title>Sequencing the genomes of 1000 actinobacteria strains.</title>
        <authorList>
            <person name="Klenk H.-P."/>
        </authorList>
    </citation>
    <scope>NUCLEOTIDE SEQUENCE [LARGE SCALE GENOMIC DNA]</scope>
    <source>
        <strain evidence="2 3">DSM 28967</strain>
    </source>
</reference>
<dbReference type="RefSeq" id="WP_184796341.1">
    <property type="nucleotide sequence ID" value="NZ_JACHMY010000001.1"/>
</dbReference>
<evidence type="ECO:0000256" key="1">
    <source>
        <dbReference type="SAM" id="Phobius"/>
    </source>
</evidence>
<protein>
    <submittedName>
        <fullName evidence="2">ATP synthase protein I</fullName>
    </submittedName>
</protein>
<organism evidence="2 3">
    <name type="scientific">Kribbella italica</name>
    <dbReference type="NCBI Taxonomy" id="1540520"/>
    <lineage>
        <taxon>Bacteria</taxon>
        <taxon>Bacillati</taxon>
        <taxon>Actinomycetota</taxon>
        <taxon>Actinomycetes</taxon>
        <taxon>Propionibacteriales</taxon>
        <taxon>Kribbellaceae</taxon>
        <taxon>Kribbella</taxon>
    </lineage>
</organism>
<dbReference type="Proteomes" id="UP000549971">
    <property type="component" value="Unassembled WGS sequence"/>
</dbReference>
<name>A0A7W9J736_9ACTN</name>
<keyword evidence="3" id="KW-1185">Reference proteome</keyword>
<gene>
    <name evidence="2" type="ORF">HDA39_003561</name>
</gene>
<dbReference type="EMBL" id="JACHMY010000001">
    <property type="protein sequence ID" value="MBB5836827.1"/>
    <property type="molecule type" value="Genomic_DNA"/>
</dbReference>
<feature type="transmembrane region" description="Helical" evidence="1">
    <location>
        <begin position="88"/>
        <end position="110"/>
    </location>
</feature>